<reference evidence="2 3" key="1">
    <citation type="submission" date="2018-11" db="EMBL/GenBank/DDBJ databases">
        <title>The first complete genome of Serratia liquefaciens isolated from metalophyte plant revel distinctness adaptive mechanisms in an extreme habitat.</title>
        <authorList>
            <person name="Caneschi W.L."/>
            <person name="Sanchez A.B."/>
            <person name="Felestrino E.B."/>
            <person name="Assis R.A.B."/>
            <person name="Lemes C.G.C."/>
            <person name="Cordeiro I.F."/>
            <person name="Fonseca N.P."/>
            <person name="Villa M."/>
            <person name="Vieira I.T."/>
            <person name="Moraes L.A."/>
            <person name="Kamino L.H.Y."/>
            <person name="do Carmo F."/>
            <person name="Garcia C.M."/>
            <person name="Almeida N.F."/>
            <person name="Silva R.S."/>
            <person name="Ferro J.A."/>
            <person name="Ferro M.I.T."/>
            <person name="Varani A.M."/>
            <person name="Ferreira R.M."/>
            <person name="dos Santos V.L."/>
            <person name="Silva U.C."/>
            <person name="Setubal J.C."/>
            <person name="Moreira L.M."/>
        </authorList>
    </citation>
    <scope>NUCLEOTIDE SEQUENCE [LARGE SCALE GENOMIC DNA]</scope>
    <source>
        <strain evidence="2 3">FG3</strain>
    </source>
</reference>
<proteinExistence type="predicted"/>
<dbReference type="RefSeq" id="WP_142815617.1">
    <property type="nucleotide sequence ID" value="NZ_CBCPIK010000009.1"/>
</dbReference>
<dbReference type="GO" id="GO:0016740">
    <property type="term" value="F:transferase activity"/>
    <property type="evidence" value="ECO:0007669"/>
    <property type="project" value="UniProtKB-KW"/>
</dbReference>
<dbReference type="AlphaFoldDB" id="A0A515CY22"/>
<protein>
    <submittedName>
        <fullName evidence="2">Glycosyltransferase</fullName>
    </submittedName>
</protein>
<evidence type="ECO:0000313" key="2">
    <source>
        <dbReference type="EMBL" id="QDL33032.1"/>
    </source>
</evidence>
<dbReference type="Proteomes" id="UP000317572">
    <property type="component" value="Chromosome"/>
</dbReference>
<sequence length="277" mass="31998">MIPIYVVSMKKDEARRGVLQAAFDKLDIDFKFIDAVVGKDVSESERAKLNFSGTDSRKGRLPTDGEIGCSLSHQLIYKDIVQRDEAWSIILEDDAIIDERFNTFYRALNQQVLSQNFDTNALYLLGGQEGVAYQPKVALSRRNKIVLGNGVIFRRAIKSEGYLFRTCCYMMSKELAEKLLRLFAQDYYIADEWVYFHRLGLIEGMYLADFVGHPLELGGSHLEQERLAAIALKQPMQPDSEGFKKKIKFFLKSYFKLHLVKALLIRCRVFLYGFRYR</sequence>
<gene>
    <name evidence="2" type="ORF">EGO53_15040</name>
</gene>
<keyword evidence="2" id="KW-0808">Transferase</keyword>
<dbReference type="Pfam" id="PF01755">
    <property type="entry name" value="Glyco_transf_25"/>
    <property type="match status" value="1"/>
</dbReference>
<dbReference type="InterPro" id="IPR002654">
    <property type="entry name" value="Glyco_trans_25"/>
</dbReference>
<feature type="domain" description="Glycosyl transferase family 25" evidence="1">
    <location>
        <begin position="1"/>
        <end position="191"/>
    </location>
</feature>
<dbReference type="EMBL" id="CP033893">
    <property type="protein sequence ID" value="QDL33032.1"/>
    <property type="molecule type" value="Genomic_DNA"/>
</dbReference>
<evidence type="ECO:0000313" key="3">
    <source>
        <dbReference type="Proteomes" id="UP000317572"/>
    </source>
</evidence>
<name>A0A515CY22_SERLI</name>
<accession>A0A515CY22</accession>
<organism evidence="2 3">
    <name type="scientific">Serratia liquefaciens</name>
    <dbReference type="NCBI Taxonomy" id="614"/>
    <lineage>
        <taxon>Bacteria</taxon>
        <taxon>Pseudomonadati</taxon>
        <taxon>Pseudomonadota</taxon>
        <taxon>Gammaproteobacteria</taxon>
        <taxon>Enterobacterales</taxon>
        <taxon>Yersiniaceae</taxon>
        <taxon>Serratia</taxon>
    </lineage>
</organism>
<evidence type="ECO:0000259" key="1">
    <source>
        <dbReference type="Pfam" id="PF01755"/>
    </source>
</evidence>
<dbReference type="CDD" id="cd06532">
    <property type="entry name" value="Glyco_transf_25"/>
    <property type="match status" value="1"/>
</dbReference>